<dbReference type="InterPro" id="IPR036513">
    <property type="entry name" value="STAS_dom_sf"/>
</dbReference>
<feature type="transmembrane region" description="Helical" evidence="5">
    <location>
        <begin position="477"/>
        <end position="504"/>
    </location>
</feature>
<reference evidence="7" key="1">
    <citation type="submission" date="2015-11" db="EMBL/GenBank/DDBJ databases">
        <title>De novo transcriptome assembly of four potential Pierce s Disease insect vectors from Arizona vineyards.</title>
        <authorList>
            <person name="Tassone E.E."/>
        </authorList>
    </citation>
    <scope>NUCLEOTIDE SEQUENCE</scope>
</reference>
<dbReference type="GO" id="GO:0055085">
    <property type="term" value="P:transmembrane transport"/>
    <property type="evidence" value="ECO:0007669"/>
    <property type="project" value="InterPro"/>
</dbReference>
<feature type="transmembrane region" description="Helical" evidence="5">
    <location>
        <begin position="419"/>
        <end position="439"/>
    </location>
</feature>
<dbReference type="AlphaFoldDB" id="A0A1B6M068"/>
<dbReference type="EMBL" id="GEBQ01010697">
    <property type="protein sequence ID" value="JAT29280.1"/>
    <property type="molecule type" value="Transcribed_RNA"/>
</dbReference>
<dbReference type="PANTHER" id="PTHR11814">
    <property type="entry name" value="SULFATE TRANSPORTER"/>
    <property type="match status" value="1"/>
</dbReference>
<evidence type="ECO:0000256" key="1">
    <source>
        <dbReference type="ARBA" id="ARBA00004141"/>
    </source>
</evidence>
<dbReference type="InterPro" id="IPR011547">
    <property type="entry name" value="SLC26A/SulP_dom"/>
</dbReference>
<feature type="domain" description="SLC26A/SulP transporter" evidence="6">
    <location>
        <begin position="91"/>
        <end position="478"/>
    </location>
</feature>
<evidence type="ECO:0000256" key="5">
    <source>
        <dbReference type="SAM" id="Phobius"/>
    </source>
</evidence>
<feature type="transmembrane region" description="Helical" evidence="5">
    <location>
        <begin position="127"/>
        <end position="154"/>
    </location>
</feature>
<dbReference type="InterPro" id="IPR001902">
    <property type="entry name" value="SLC26A/SulP_fam"/>
</dbReference>
<dbReference type="GO" id="GO:0016020">
    <property type="term" value="C:membrane"/>
    <property type="evidence" value="ECO:0007669"/>
    <property type="project" value="UniProtKB-SubCell"/>
</dbReference>
<feature type="transmembrane region" description="Helical" evidence="5">
    <location>
        <begin position="446"/>
        <end position="465"/>
    </location>
</feature>
<dbReference type="Pfam" id="PF00916">
    <property type="entry name" value="Sulfate_transp"/>
    <property type="match status" value="1"/>
</dbReference>
<feature type="transmembrane region" description="Helical" evidence="5">
    <location>
        <begin position="345"/>
        <end position="368"/>
    </location>
</feature>
<organism evidence="7">
    <name type="scientific">Graphocephala atropunctata</name>
    <dbReference type="NCBI Taxonomy" id="36148"/>
    <lineage>
        <taxon>Eukaryota</taxon>
        <taxon>Metazoa</taxon>
        <taxon>Ecdysozoa</taxon>
        <taxon>Arthropoda</taxon>
        <taxon>Hexapoda</taxon>
        <taxon>Insecta</taxon>
        <taxon>Pterygota</taxon>
        <taxon>Neoptera</taxon>
        <taxon>Paraneoptera</taxon>
        <taxon>Hemiptera</taxon>
        <taxon>Auchenorrhyncha</taxon>
        <taxon>Membracoidea</taxon>
        <taxon>Cicadellidae</taxon>
        <taxon>Cicadellinae</taxon>
        <taxon>Cicadellini</taxon>
        <taxon>Graphocephala</taxon>
    </lineage>
</organism>
<protein>
    <recommendedName>
        <fullName evidence="6">SLC26A/SulP transporter domain-containing protein</fullName>
    </recommendedName>
</protein>
<evidence type="ECO:0000256" key="2">
    <source>
        <dbReference type="ARBA" id="ARBA00022692"/>
    </source>
</evidence>
<evidence type="ECO:0000313" key="7">
    <source>
        <dbReference type="EMBL" id="JAT29280.1"/>
    </source>
</evidence>
<keyword evidence="2 5" id="KW-0812">Transmembrane</keyword>
<feature type="transmembrane region" description="Helical" evidence="5">
    <location>
        <begin position="166"/>
        <end position="188"/>
    </location>
</feature>
<keyword evidence="3 5" id="KW-1133">Transmembrane helix</keyword>
<feature type="transmembrane region" description="Helical" evidence="5">
    <location>
        <begin position="279"/>
        <end position="302"/>
    </location>
</feature>
<feature type="non-terminal residue" evidence="7">
    <location>
        <position position="1"/>
    </location>
</feature>
<keyword evidence="4 5" id="KW-0472">Membrane</keyword>
<name>A0A1B6M068_9HEMI</name>
<gene>
    <name evidence="7" type="ORF">g.27950</name>
</gene>
<sequence>AALPRESADGPHTTQHNTTAVQMVAMELCSFPPPFVTRVSDVVVIETEKDVRVLDVSTESAPTCGVRCDRQTVRRLLPITRWLPQYTLSWFVRDLIAGVTVALTAIPQGIAYAVVAGLDPRYGLYSGFMGCFVYAFLGSTKDITIGPTAIMALLTHKYVSSASADYAILLAFLTGVIILLFGFLQLGFLVEFISMPVTCGFTSAAAVTIAVSQFNNLLGLTGKPDGFVDCLVYLTQHAGELRLGDTALGLATILTLVLIKALTGKASRWDLPVVLKKGFWLLGVAKNAVVVIAGSAIAYVYFCYGQTPFRLTGEVASGFPPFALPPFSTIEGNRTVSFPDMAAKLGSGIAVIPLIGILESISIAKAFAKGKTVDATQEMVALGVANMFGSFFCSMPVTGSFTRTVVNNASGVKTPFGGVFTGIMVLLSVGFLTSSFYFIPKASLSGLIICAMIYMVEYEAVIMLWRTKKTDLLPFLVTFSACLLLGLEVGMVVGILANLLFILYNSARPFVAIQWLTVGGEEVLLVTPRESLVFPATEYLRQVIVETCTTRQLHCTVVIDGFHVSRIDSTMAKGMKVLTEDLAEQKETMYFWRWGEAAMLTVVGFDPALASYFRFDDTLLQLIKGPEYINANSDINNTKNCEITTHDCEIPTSRKLS</sequence>
<feature type="transmembrane region" description="Helical" evidence="5">
    <location>
        <begin position="380"/>
        <end position="399"/>
    </location>
</feature>
<accession>A0A1B6M068</accession>
<dbReference type="Gene3D" id="3.30.750.24">
    <property type="entry name" value="STAS domain"/>
    <property type="match status" value="1"/>
</dbReference>
<evidence type="ECO:0000256" key="3">
    <source>
        <dbReference type="ARBA" id="ARBA00022989"/>
    </source>
</evidence>
<evidence type="ECO:0000256" key="4">
    <source>
        <dbReference type="ARBA" id="ARBA00023136"/>
    </source>
</evidence>
<proteinExistence type="predicted"/>
<comment type="subcellular location">
    <subcellularLocation>
        <location evidence="1">Membrane</location>
        <topology evidence="1">Multi-pass membrane protein</topology>
    </subcellularLocation>
</comment>
<evidence type="ECO:0000259" key="6">
    <source>
        <dbReference type="Pfam" id="PF00916"/>
    </source>
</evidence>
<dbReference type="CDD" id="cd07042">
    <property type="entry name" value="STAS_SulP_like_sulfate_transporter"/>
    <property type="match status" value="1"/>
</dbReference>
<feature type="transmembrane region" description="Helical" evidence="5">
    <location>
        <begin position="95"/>
        <end position="115"/>
    </location>
</feature>